<dbReference type="AlphaFoldDB" id="A0AA37SN56"/>
<feature type="transmembrane region" description="Helical" evidence="1">
    <location>
        <begin position="7"/>
        <end position="24"/>
    </location>
</feature>
<evidence type="ECO:0000259" key="2">
    <source>
        <dbReference type="SMART" id="SM01235"/>
    </source>
</evidence>
<accession>A0AA37SN56</accession>
<evidence type="ECO:0000256" key="1">
    <source>
        <dbReference type="SAM" id="Phobius"/>
    </source>
</evidence>
<feature type="domain" description="Haem-binding" evidence="2">
    <location>
        <begin position="13"/>
        <end position="146"/>
    </location>
</feature>
<keyword evidence="1" id="KW-1133">Transmembrane helix</keyword>
<dbReference type="InterPro" id="IPR025992">
    <property type="entry name" value="Haem-bd"/>
</dbReference>
<dbReference type="Proteomes" id="UP001156666">
    <property type="component" value="Unassembled WGS sequence"/>
</dbReference>
<reference evidence="3" key="2">
    <citation type="submission" date="2023-01" db="EMBL/GenBank/DDBJ databases">
        <title>Draft genome sequence of Portibacter lacus strain NBRC 108769.</title>
        <authorList>
            <person name="Sun Q."/>
            <person name="Mori K."/>
        </authorList>
    </citation>
    <scope>NUCLEOTIDE SEQUENCE</scope>
    <source>
        <strain evidence="3">NBRC 108769</strain>
    </source>
</reference>
<dbReference type="Pfam" id="PF14376">
    <property type="entry name" value="Haem_bd"/>
    <property type="match status" value="1"/>
</dbReference>
<gene>
    <name evidence="3" type="ORF">GCM10007940_03080</name>
</gene>
<sequence length="152" mass="18111">MKKKLKIIGWIALASLVIIQFFPIETTNPEPDPLQEIFAKFGASDGLIIKIKDACYDCHSYETDYPWYTRIQPVGWWMKGHIEEARKHLNFSEFATYNDKKSKHKFEECVEYVEEKWMPIKSFQLTHPEARLTTEERAEMVHWFQKCVKSYN</sequence>
<reference evidence="3" key="1">
    <citation type="journal article" date="2014" name="Int. J. Syst. Evol. Microbiol.">
        <title>Complete genome sequence of Corynebacterium casei LMG S-19264T (=DSM 44701T), isolated from a smear-ripened cheese.</title>
        <authorList>
            <consortium name="US DOE Joint Genome Institute (JGI-PGF)"/>
            <person name="Walter F."/>
            <person name="Albersmeier A."/>
            <person name="Kalinowski J."/>
            <person name="Ruckert C."/>
        </authorList>
    </citation>
    <scope>NUCLEOTIDE SEQUENCE</scope>
    <source>
        <strain evidence="3">NBRC 108769</strain>
    </source>
</reference>
<evidence type="ECO:0000313" key="3">
    <source>
        <dbReference type="EMBL" id="GLR15693.1"/>
    </source>
</evidence>
<evidence type="ECO:0000313" key="4">
    <source>
        <dbReference type="Proteomes" id="UP001156666"/>
    </source>
</evidence>
<keyword evidence="1" id="KW-0472">Membrane</keyword>
<name>A0AA37SN56_9BACT</name>
<keyword evidence="4" id="KW-1185">Reference proteome</keyword>
<dbReference type="EMBL" id="BSOH01000001">
    <property type="protein sequence ID" value="GLR15693.1"/>
    <property type="molecule type" value="Genomic_DNA"/>
</dbReference>
<dbReference type="SMART" id="SM01235">
    <property type="entry name" value="Haem_bd"/>
    <property type="match status" value="1"/>
</dbReference>
<organism evidence="3 4">
    <name type="scientific">Portibacter lacus</name>
    <dbReference type="NCBI Taxonomy" id="1099794"/>
    <lineage>
        <taxon>Bacteria</taxon>
        <taxon>Pseudomonadati</taxon>
        <taxon>Bacteroidota</taxon>
        <taxon>Saprospiria</taxon>
        <taxon>Saprospirales</taxon>
        <taxon>Haliscomenobacteraceae</taxon>
        <taxon>Portibacter</taxon>
    </lineage>
</organism>
<protein>
    <submittedName>
        <fullName evidence="3">Heme-binding protein</fullName>
    </submittedName>
</protein>
<comment type="caution">
    <text evidence="3">The sequence shown here is derived from an EMBL/GenBank/DDBJ whole genome shotgun (WGS) entry which is preliminary data.</text>
</comment>
<proteinExistence type="predicted"/>
<dbReference type="RefSeq" id="WP_235292591.1">
    <property type="nucleotide sequence ID" value="NZ_BSOH01000001.1"/>
</dbReference>
<keyword evidence="1" id="KW-0812">Transmembrane</keyword>